<evidence type="ECO:0000313" key="3">
    <source>
        <dbReference type="EMBL" id="RMZ68581.1"/>
    </source>
</evidence>
<gene>
    <name evidence="3" type="ORF">GMOD_00008303</name>
</gene>
<dbReference type="CDD" id="cd16448">
    <property type="entry name" value="RING-H2"/>
    <property type="match status" value="1"/>
</dbReference>
<name>A0A3M7M274_9PLEO</name>
<dbReference type="EMBL" id="KE747816">
    <property type="protein sequence ID" value="RMZ68581.1"/>
    <property type="molecule type" value="Genomic_DNA"/>
</dbReference>
<dbReference type="Proteomes" id="UP000265663">
    <property type="component" value="Unassembled WGS sequence"/>
</dbReference>
<dbReference type="GO" id="GO:0008270">
    <property type="term" value="F:zinc ion binding"/>
    <property type="evidence" value="ECO:0007669"/>
    <property type="project" value="UniProtKB-KW"/>
</dbReference>
<sequence length="178" mass="19778">MPSIFYTHAALEKFFANSVENLSANYYSAHECECSICGSDEVADIPPAQITSEASTISPTAVVGTSLCPSPHVFHKRCLFTWLCMNLFENKDASCPMCRTKLVFSKTTSTALKRAMADLAEIELVMLVMARTCEQAEPHISRQPRLGYLYACCKGELVKFEQAKTQLEEYISGLLKTD</sequence>
<evidence type="ECO:0000259" key="2">
    <source>
        <dbReference type="PROSITE" id="PS50089"/>
    </source>
</evidence>
<dbReference type="InterPro" id="IPR001841">
    <property type="entry name" value="Znf_RING"/>
</dbReference>
<feature type="domain" description="RING-type" evidence="2">
    <location>
        <begin position="34"/>
        <end position="99"/>
    </location>
</feature>
<keyword evidence="1" id="KW-0862">Zinc</keyword>
<dbReference type="OrthoDB" id="3687356at2759"/>
<keyword evidence="1" id="KW-0863">Zinc-finger</keyword>
<accession>A0A3M7M274</accession>
<evidence type="ECO:0000313" key="4">
    <source>
        <dbReference type="Proteomes" id="UP000265663"/>
    </source>
</evidence>
<protein>
    <recommendedName>
        <fullName evidence="2">RING-type domain-containing protein</fullName>
    </recommendedName>
</protein>
<dbReference type="PROSITE" id="PS50089">
    <property type="entry name" value="ZF_RING_2"/>
    <property type="match status" value="1"/>
</dbReference>
<evidence type="ECO:0000256" key="1">
    <source>
        <dbReference type="PROSITE-ProRule" id="PRU00175"/>
    </source>
</evidence>
<proteinExistence type="predicted"/>
<dbReference type="Gene3D" id="3.30.40.10">
    <property type="entry name" value="Zinc/RING finger domain, C3HC4 (zinc finger)"/>
    <property type="match status" value="1"/>
</dbReference>
<reference evidence="3 4" key="1">
    <citation type="journal article" date="2014" name="PLoS ONE">
        <title>De novo Genome Assembly of the Fungal Plant Pathogen Pyrenophora semeniperda.</title>
        <authorList>
            <person name="Soliai M.M."/>
            <person name="Meyer S.E."/>
            <person name="Udall J.A."/>
            <person name="Elzinga D.E."/>
            <person name="Hermansen R.A."/>
            <person name="Bodily P.M."/>
            <person name="Hart A.A."/>
            <person name="Coleman C.E."/>
        </authorList>
    </citation>
    <scope>NUCLEOTIDE SEQUENCE [LARGE SCALE GENOMIC DNA]</scope>
    <source>
        <strain evidence="3 4">CCB06</strain>
        <tissue evidence="3">Mycelium</tissue>
    </source>
</reference>
<dbReference type="InterPro" id="IPR013083">
    <property type="entry name" value="Znf_RING/FYVE/PHD"/>
</dbReference>
<keyword evidence="1" id="KW-0479">Metal-binding</keyword>
<dbReference type="AlphaFoldDB" id="A0A3M7M274"/>
<dbReference type="SUPFAM" id="SSF57850">
    <property type="entry name" value="RING/U-box"/>
    <property type="match status" value="1"/>
</dbReference>
<keyword evidence="4" id="KW-1185">Reference proteome</keyword>
<organism evidence="3 4">
    <name type="scientific">Pyrenophora seminiperda CCB06</name>
    <dbReference type="NCBI Taxonomy" id="1302712"/>
    <lineage>
        <taxon>Eukaryota</taxon>
        <taxon>Fungi</taxon>
        <taxon>Dikarya</taxon>
        <taxon>Ascomycota</taxon>
        <taxon>Pezizomycotina</taxon>
        <taxon>Dothideomycetes</taxon>
        <taxon>Pleosporomycetidae</taxon>
        <taxon>Pleosporales</taxon>
        <taxon>Pleosporineae</taxon>
        <taxon>Pleosporaceae</taxon>
        <taxon>Pyrenophora</taxon>
    </lineage>
</organism>